<gene>
    <name evidence="2" type="ORF">GCM10022410_13120</name>
</gene>
<dbReference type="PANTHER" id="PTHR40396">
    <property type="entry name" value="ATPASE-LIKE PROTEIN"/>
    <property type="match status" value="1"/>
</dbReference>
<evidence type="ECO:0000313" key="2">
    <source>
        <dbReference type="EMBL" id="GAA4068573.1"/>
    </source>
</evidence>
<dbReference type="SUPFAM" id="SSF52540">
    <property type="entry name" value="P-loop containing nucleoside triphosphate hydrolases"/>
    <property type="match status" value="1"/>
</dbReference>
<dbReference type="Pfam" id="PF13304">
    <property type="entry name" value="AAA_21"/>
    <property type="match status" value="1"/>
</dbReference>
<accession>A0ABP7VJJ3</accession>
<dbReference type="RefSeq" id="WP_344911614.1">
    <property type="nucleotide sequence ID" value="NZ_BAABDL010000071.1"/>
</dbReference>
<keyword evidence="3" id="KW-1185">Reference proteome</keyword>
<dbReference type="Proteomes" id="UP001501734">
    <property type="component" value="Unassembled WGS sequence"/>
</dbReference>
<feature type="domain" description="ATPase AAA-type core" evidence="1">
    <location>
        <begin position="38"/>
        <end position="381"/>
    </location>
</feature>
<reference evidence="3" key="1">
    <citation type="journal article" date="2019" name="Int. J. Syst. Evol. Microbiol.">
        <title>The Global Catalogue of Microorganisms (GCM) 10K type strain sequencing project: providing services to taxonomists for standard genome sequencing and annotation.</title>
        <authorList>
            <consortium name="The Broad Institute Genomics Platform"/>
            <consortium name="The Broad Institute Genome Sequencing Center for Infectious Disease"/>
            <person name="Wu L."/>
            <person name="Ma J."/>
        </authorList>
    </citation>
    <scope>NUCLEOTIDE SEQUENCE [LARGE SCALE GENOMIC DNA]</scope>
    <source>
        <strain evidence="3">JCM 17250</strain>
    </source>
</reference>
<dbReference type="Gene3D" id="3.40.50.300">
    <property type="entry name" value="P-loop containing nucleotide triphosphate hydrolases"/>
    <property type="match status" value="2"/>
</dbReference>
<name>A0ABP7VJJ3_9BACI</name>
<evidence type="ECO:0000259" key="1">
    <source>
        <dbReference type="Pfam" id="PF13304"/>
    </source>
</evidence>
<sequence>MSSIIRVKKVEIRNLKNVKKGAFNINVNFDNMDKADVIGLYGQNGSGKTAVVDAFQLLKTLLSPKNRGLPKLDQHLIYHNEEAIQLTFTFIKKNIDGEFFIKYRVTLKANESNDKDDQVLKVYQEELSYRENIKHKRYKSLIKKNNDDISIRNHHVDSMSETGKVSVLVANKMSKGNSTSFVFREELKESLELYLSKVERNIINCLLHEFDKDFHVINTTHYGLLIANIMMPFSVHIDNKRGHIPYDLEDTMVFPEEVYEVMKKVIEQTNIVLKNIVPGLEVKINMISKEKMDGGIQGIRLELLSVKNQIELPLRCESEGILKIISILTTLIAVYNNPNACVVIDELDSGIFEYLLGEILEVISESGKGQLFFTSHNLRILEVLPINNLWFTTANAEDRYIQLTGVKKLNNARDVYLRAIQLGGQEEQIYEETNSFDIKRSFRKAGISNE</sequence>
<comment type="caution">
    <text evidence="2">The sequence shown here is derived from an EMBL/GenBank/DDBJ whole genome shotgun (WGS) entry which is preliminary data.</text>
</comment>
<proteinExistence type="predicted"/>
<dbReference type="EMBL" id="BAABDL010000071">
    <property type="protein sequence ID" value="GAA4068573.1"/>
    <property type="molecule type" value="Genomic_DNA"/>
</dbReference>
<organism evidence="2 3">
    <name type="scientific">Amphibacillus indicireducens</name>
    <dbReference type="NCBI Taxonomy" id="1076330"/>
    <lineage>
        <taxon>Bacteria</taxon>
        <taxon>Bacillati</taxon>
        <taxon>Bacillota</taxon>
        <taxon>Bacilli</taxon>
        <taxon>Bacillales</taxon>
        <taxon>Bacillaceae</taxon>
        <taxon>Amphibacillus</taxon>
    </lineage>
</organism>
<evidence type="ECO:0000313" key="3">
    <source>
        <dbReference type="Proteomes" id="UP001501734"/>
    </source>
</evidence>
<dbReference type="PANTHER" id="PTHR40396:SF1">
    <property type="entry name" value="ATPASE AAA-TYPE CORE DOMAIN-CONTAINING PROTEIN"/>
    <property type="match status" value="1"/>
</dbReference>
<dbReference type="InterPro" id="IPR027417">
    <property type="entry name" value="P-loop_NTPase"/>
</dbReference>
<protein>
    <submittedName>
        <fullName evidence="2">AAA family ATPase</fullName>
    </submittedName>
</protein>
<dbReference type="InterPro" id="IPR003959">
    <property type="entry name" value="ATPase_AAA_core"/>
</dbReference>